<keyword evidence="8 13" id="KW-0479">Metal-binding</keyword>
<dbReference type="GO" id="GO:0005829">
    <property type="term" value="C:cytosol"/>
    <property type="evidence" value="ECO:0007669"/>
    <property type="project" value="TreeGrafter"/>
</dbReference>
<proteinExistence type="inferred from homology"/>
<keyword evidence="9 13" id="KW-0460">Magnesium</keyword>
<dbReference type="InterPro" id="IPR000489">
    <property type="entry name" value="Pterin-binding_dom"/>
</dbReference>
<evidence type="ECO:0000256" key="7">
    <source>
        <dbReference type="ARBA" id="ARBA00022679"/>
    </source>
</evidence>
<dbReference type="InterPro" id="IPR011005">
    <property type="entry name" value="Dihydropteroate_synth-like_sf"/>
</dbReference>
<evidence type="ECO:0000256" key="6">
    <source>
        <dbReference type="ARBA" id="ARBA00016919"/>
    </source>
</evidence>
<gene>
    <name evidence="15" type="primary">folP</name>
    <name evidence="15" type="ORF">GXN74_02130</name>
</gene>
<evidence type="ECO:0000256" key="1">
    <source>
        <dbReference type="ARBA" id="ARBA00000012"/>
    </source>
</evidence>
<dbReference type="AlphaFoldDB" id="A0A7X5HTU0"/>
<dbReference type="GO" id="GO:0046654">
    <property type="term" value="P:tetrahydrofolate biosynthetic process"/>
    <property type="evidence" value="ECO:0007669"/>
    <property type="project" value="UniProtKB-UniPathway"/>
</dbReference>
<dbReference type="PROSITE" id="PS00792">
    <property type="entry name" value="DHPS_1"/>
    <property type="match status" value="1"/>
</dbReference>
<organism evidence="15 16">
    <name type="scientific">Anaerotalea alkaliphila</name>
    <dbReference type="NCBI Taxonomy" id="2662126"/>
    <lineage>
        <taxon>Bacteria</taxon>
        <taxon>Bacillati</taxon>
        <taxon>Bacillota</taxon>
        <taxon>Clostridia</taxon>
        <taxon>Eubacteriales</taxon>
        <taxon>Anaerotalea</taxon>
    </lineage>
</organism>
<dbReference type="PANTHER" id="PTHR20941">
    <property type="entry name" value="FOLATE SYNTHESIS PROTEINS"/>
    <property type="match status" value="1"/>
</dbReference>
<dbReference type="Proteomes" id="UP000461585">
    <property type="component" value="Unassembled WGS sequence"/>
</dbReference>
<keyword evidence="10 13" id="KW-0289">Folate biosynthesis</keyword>
<dbReference type="FunFam" id="3.20.20.20:FF:000006">
    <property type="entry name" value="Dihydropteroate synthase"/>
    <property type="match status" value="1"/>
</dbReference>
<evidence type="ECO:0000256" key="3">
    <source>
        <dbReference type="ARBA" id="ARBA00004763"/>
    </source>
</evidence>
<dbReference type="RefSeq" id="WP_162369275.1">
    <property type="nucleotide sequence ID" value="NZ_JAAEEH010000003.1"/>
</dbReference>
<dbReference type="EMBL" id="JAAEEH010000003">
    <property type="protein sequence ID" value="NDL66547.1"/>
    <property type="molecule type" value="Genomic_DNA"/>
</dbReference>
<evidence type="ECO:0000259" key="14">
    <source>
        <dbReference type="PROSITE" id="PS50972"/>
    </source>
</evidence>
<evidence type="ECO:0000256" key="2">
    <source>
        <dbReference type="ARBA" id="ARBA00001946"/>
    </source>
</evidence>
<dbReference type="SUPFAM" id="SSF51717">
    <property type="entry name" value="Dihydropteroate synthetase-like"/>
    <property type="match status" value="1"/>
</dbReference>
<dbReference type="GO" id="GO:0046872">
    <property type="term" value="F:metal ion binding"/>
    <property type="evidence" value="ECO:0007669"/>
    <property type="project" value="UniProtKB-KW"/>
</dbReference>
<dbReference type="PANTHER" id="PTHR20941:SF1">
    <property type="entry name" value="FOLIC ACID SYNTHESIS PROTEIN FOL1"/>
    <property type="match status" value="1"/>
</dbReference>
<keyword evidence="16" id="KW-1185">Reference proteome</keyword>
<comment type="catalytic activity">
    <reaction evidence="1">
        <text>(7,8-dihydropterin-6-yl)methyl diphosphate + 4-aminobenzoate = 7,8-dihydropteroate + diphosphate</text>
        <dbReference type="Rhea" id="RHEA:19949"/>
        <dbReference type="ChEBI" id="CHEBI:17836"/>
        <dbReference type="ChEBI" id="CHEBI:17839"/>
        <dbReference type="ChEBI" id="CHEBI:33019"/>
        <dbReference type="ChEBI" id="CHEBI:72950"/>
        <dbReference type="EC" id="2.5.1.15"/>
    </reaction>
</comment>
<keyword evidence="7 13" id="KW-0808">Transferase</keyword>
<feature type="domain" description="Pterin-binding" evidence="14">
    <location>
        <begin position="15"/>
        <end position="269"/>
    </location>
</feature>
<protein>
    <recommendedName>
        <fullName evidence="6 13">Dihydropteroate synthase</fullName>
        <shortName evidence="13">DHPS</shortName>
        <ecNumber evidence="5 13">2.5.1.15</ecNumber>
    </recommendedName>
    <alternativeName>
        <fullName evidence="11 13">Dihydropteroate pyrophosphorylase</fullName>
    </alternativeName>
</protein>
<comment type="function">
    <text evidence="12 13">Catalyzes the condensation of para-aminobenzoate (pABA) with 6-hydroxymethyl-7,8-dihydropterin diphosphate (DHPt-PP) to form 7,8-dihydropteroate (H2Pte), the immediate precursor of folate derivatives.</text>
</comment>
<dbReference type="CDD" id="cd00739">
    <property type="entry name" value="DHPS"/>
    <property type="match status" value="1"/>
</dbReference>
<comment type="caution">
    <text evidence="15">The sequence shown here is derived from an EMBL/GenBank/DDBJ whole genome shotgun (WGS) entry which is preliminary data.</text>
</comment>
<dbReference type="EC" id="2.5.1.15" evidence="5 13"/>
<evidence type="ECO:0000256" key="11">
    <source>
        <dbReference type="ARBA" id="ARBA00030193"/>
    </source>
</evidence>
<accession>A0A7X5HTU0</accession>
<evidence type="ECO:0000256" key="4">
    <source>
        <dbReference type="ARBA" id="ARBA00009503"/>
    </source>
</evidence>
<dbReference type="PROSITE" id="PS00793">
    <property type="entry name" value="DHPS_2"/>
    <property type="match status" value="1"/>
</dbReference>
<evidence type="ECO:0000313" key="15">
    <source>
        <dbReference type="EMBL" id="NDL66547.1"/>
    </source>
</evidence>
<evidence type="ECO:0000256" key="10">
    <source>
        <dbReference type="ARBA" id="ARBA00022909"/>
    </source>
</evidence>
<dbReference type="PROSITE" id="PS50972">
    <property type="entry name" value="PTERIN_BINDING"/>
    <property type="match status" value="1"/>
</dbReference>
<evidence type="ECO:0000256" key="13">
    <source>
        <dbReference type="RuleBase" id="RU361205"/>
    </source>
</evidence>
<name>A0A7X5HTU0_9FIRM</name>
<dbReference type="InterPro" id="IPR045031">
    <property type="entry name" value="DHP_synth-like"/>
</dbReference>
<dbReference type="GO" id="GO:0004156">
    <property type="term" value="F:dihydropteroate synthase activity"/>
    <property type="evidence" value="ECO:0007669"/>
    <property type="project" value="UniProtKB-EC"/>
</dbReference>
<dbReference type="Pfam" id="PF00809">
    <property type="entry name" value="Pterin_bind"/>
    <property type="match status" value="1"/>
</dbReference>
<dbReference type="GO" id="GO:0046656">
    <property type="term" value="P:folic acid biosynthetic process"/>
    <property type="evidence" value="ECO:0007669"/>
    <property type="project" value="UniProtKB-KW"/>
</dbReference>
<evidence type="ECO:0000256" key="9">
    <source>
        <dbReference type="ARBA" id="ARBA00022842"/>
    </source>
</evidence>
<reference evidence="15 16" key="1">
    <citation type="submission" date="2020-01" db="EMBL/GenBank/DDBJ databases">
        <title>Anaeroalcalibacter tamaniensis gen. nov., sp. nov., moderately halophilic strictly anaerobic fermenter bacterium from mud volcano of Taman peninsula.</title>
        <authorList>
            <person name="Frolova A."/>
            <person name="Merkel A.Y."/>
            <person name="Slobodkin A.I."/>
        </authorList>
    </citation>
    <scope>NUCLEOTIDE SEQUENCE [LARGE SCALE GENOMIC DNA]</scope>
    <source>
        <strain evidence="15 16">F-3ap</strain>
    </source>
</reference>
<evidence type="ECO:0000313" key="16">
    <source>
        <dbReference type="Proteomes" id="UP000461585"/>
    </source>
</evidence>
<dbReference type="Gene3D" id="3.20.20.20">
    <property type="entry name" value="Dihydropteroate synthase-like"/>
    <property type="match status" value="1"/>
</dbReference>
<sequence>MTEGKPWKLKRTDRALVMGILNVTPDSFSDGGRFNRVEDAVARCMEMIGEGADIIDIGGESTRPGHSPLSEEEEIDRVVPVVEGIRRRTSHPLSIDTSKAAVAEAAILAGADMVNDVWGFKRDKEMARVCARHRVVCCLMHNREPEGLDVYRNLEPQAYVELVCRELLESLSIAREAGIREEDILLDPGVGFAKTREQNLLVMKHLDRFVAMGHPVLLGTSRKSVIGLTLDLPVDQRLEGTLATTVLGRMSGCTVFRVHDVKENVRALRMTEAVLAAGSGGESGSHGG</sequence>
<dbReference type="InterPro" id="IPR006390">
    <property type="entry name" value="DHP_synth_dom"/>
</dbReference>
<evidence type="ECO:0000256" key="5">
    <source>
        <dbReference type="ARBA" id="ARBA00012458"/>
    </source>
</evidence>
<dbReference type="UniPathway" id="UPA00077">
    <property type="reaction ID" value="UER00156"/>
</dbReference>
<comment type="pathway">
    <text evidence="3 13">Cofactor biosynthesis; tetrahydrofolate biosynthesis; 7,8-dihydrofolate from 2-amino-4-hydroxy-6-hydroxymethyl-7,8-dihydropteridine diphosphate and 4-aminobenzoate: step 1/2.</text>
</comment>
<comment type="cofactor">
    <cofactor evidence="2 13">
        <name>Mg(2+)</name>
        <dbReference type="ChEBI" id="CHEBI:18420"/>
    </cofactor>
</comment>
<comment type="similarity">
    <text evidence="4 13">Belongs to the DHPS family.</text>
</comment>
<evidence type="ECO:0000256" key="12">
    <source>
        <dbReference type="ARBA" id="ARBA00053449"/>
    </source>
</evidence>
<dbReference type="NCBIfam" id="TIGR01496">
    <property type="entry name" value="DHPS"/>
    <property type="match status" value="1"/>
</dbReference>
<evidence type="ECO:0000256" key="8">
    <source>
        <dbReference type="ARBA" id="ARBA00022723"/>
    </source>
</evidence>